<keyword evidence="1" id="KW-1133">Transmembrane helix</keyword>
<feature type="transmembrane region" description="Helical" evidence="1">
    <location>
        <begin position="29"/>
        <end position="50"/>
    </location>
</feature>
<evidence type="ECO:0000256" key="1">
    <source>
        <dbReference type="SAM" id="Phobius"/>
    </source>
</evidence>
<dbReference type="Proteomes" id="UP000017805">
    <property type="component" value="Chromosome"/>
</dbReference>
<dbReference type="EMBL" id="CP006643">
    <property type="protein sequence ID" value="AGX05119.1"/>
    <property type="molecule type" value="Genomic_DNA"/>
</dbReference>
<dbReference type="RefSeq" id="WP_022544085.1">
    <property type="nucleotide sequence ID" value="NC_022524.1"/>
</dbReference>
<accession>U5LB82</accession>
<evidence type="ECO:0000313" key="3">
    <source>
        <dbReference type="Proteomes" id="UP000017805"/>
    </source>
</evidence>
<keyword evidence="1" id="KW-0472">Membrane</keyword>
<organism evidence="2 3">
    <name type="scientific">Bacillus infantis NRRL B-14911</name>
    <dbReference type="NCBI Taxonomy" id="1367477"/>
    <lineage>
        <taxon>Bacteria</taxon>
        <taxon>Bacillati</taxon>
        <taxon>Bacillota</taxon>
        <taxon>Bacilli</taxon>
        <taxon>Bacillales</taxon>
        <taxon>Bacillaceae</taxon>
        <taxon>Bacillus</taxon>
    </lineage>
</organism>
<reference evidence="2 3" key="1">
    <citation type="submission" date="2013-07" db="EMBL/GenBank/DDBJ databases">
        <title>Complete genome sequence of Bacillus infantis NRRL B-14911 that has potential to induce cardiac disease by antigenic mimicry.</title>
        <authorList>
            <person name="Massilamany C."/>
            <person name="Smith T.P.L."/>
            <person name="Loy J.D."/>
            <person name="Barletta R."/>
            <person name="Reddy J."/>
        </authorList>
    </citation>
    <scope>NUCLEOTIDE SEQUENCE [LARGE SCALE GENOMIC DNA]</scope>
    <source>
        <strain evidence="2 3">NRRL B-14911</strain>
    </source>
</reference>
<name>U5LB82_9BACI</name>
<protein>
    <submittedName>
        <fullName evidence="2">Uncharacterized protein</fullName>
    </submittedName>
</protein>
<sequence>MNRLRTFVDDVKEDVNQENSMIVNLFEKILSSMFLILLAGGLPYLAYLYLASGL</sequence>
<dbReference type="AlphaFoldDB" id="U5LB82"/>
<proteinExistence type="predicted"/>
<dbReference type="HOGENOM" id="CLU_199531_0_0_9"/>
<dbReference type="KEGG" id="bif:N288_16150"/>
<keyword evidence="3" id="KW-1185">Reference proteome</keyword>
<keyword evidence="1" id="KW-0812">Transmembrane</keyword>
<dbReference type="OrthoDB" id="2943412at2"/>
<evidence type="ECO:0000313" key="2">
    <source>
        <dbReference type="EMBL" id="AGX05119.1"/>
    </source>
</evidence>
<gene>
    <name evidence="2" type="ORF">N288_16150</name>
</gene>
<dbReference type="PATRIC" id="fig|1367477.3.peg.3207"/>